<accession>A0A2S5CI39</accession>
<dbReference type="CDD" id="cd03487">
    <property type="entry name" value="RT_Bac_retron_II"/>
    <property type="match status" value="1"/>
</dbReference>
<evidence type="ECO:0000256" key="5">
    <source>
        <dbReference type="ARBA" id="ARBA00022842"/>
    </source>
</evidence>
<evidence type="ECO:0000256" key="7">
    <source>
        <dbReference type="ARBA" id="ARBA00023118"/>
    </source>
</evidence>
<evidence type="ECO:0000256" key="8">
    <source>
        <dbReference type="ARBA" id="ARBA00034120"/>
    </source>
</evidence>
<dbReference type="GO" id="GO:0046872">
    <property type="term" value="F:metal ion binding"/>
    <property type="evidence" value="ECO:0007669"/>
    <property type="project" value="UniProtKB-KW"/>
</dbReference>
<evidence type="ECO:0000313" key="12">
    <source>
        <dbReference type="Proteomes" id="UP000237423"/>
    </source>
</evidence>
<dbReference type="SUPFAM" id="SSF56672">
    <property type="entry name" value="DNA/RNA polymerases"/>
    <property type="match status" value="1"/>
</dbReference>
<dbReference type="EMBL" id="PGFZ01000010">
    <property type="protein sequence ID" value="POZ50480.1"/>
    <property type="molecule type" value="Genomic_DNA"/>
</dbReference>
<keyword evidence="3" id="KW-0548">Nucleotidyltransferase</keyword>
<comment type="caution">
    <text evidence="11">The sequence shown here is derived from an EMBL/GenBank/DDBJ whole genome shotgun (WGS) entry which is preliminary data.</text>
</comment>
<dbReference type="PROSITE" id="PS50878">
    <property type="entry name" value="RT_POL"/>
    <property type="match status" value="1"/>
</dbReference>
<dbReference type="RefSeq" id="WP_170065178.1">
    <property type="nucleotide sequence ID" value="NZ_PGFZ01000010.1"/>
</dbReference>
<proteinExistence type="inferred from homology"/>
<reference evidence="11 12" key="1">
    <citation type="submission" date="2017-11" db="EMBL/GenBank/DDBJ databases">
        <title>Draft Genome Sequence of Methylobacter psychrotolerans Sph1T, an Obligate Methanotroph from Low-Temperature Environments.</title>
        <authorList>
            <person name="Oshkin I.Y."/>
            <person name="Miroshnikov K."/>
            <person name="Belova S.E."/>
            <person name="Korzhenkov A."/>
            <person name="Toshchakov S.V."/>
            <person name="Dedysh S.N."/>
        </authorList>
    </citation>
    <scope>NUCLEOTIDE SEQUENCE [LARGE SCALE GENOMIC DNA]</scope>
    <source>
        <strain evidence="11 12">Sph1</strain>
    </source>
</reference>
<name>A0A2S5CI39_9GAMM</name>
<keyword evidence="2" id="KW-0808">Transferase</keyword>
<comment type="similarity">
    <text evidence="8">Belongs to the bacterial reverse transcriptase family.</text>
</comment>
<dbReference type="GO" id="GO:0051607">
    <property type="term" value="P:defense response to virus"/>
    <property type="evidence" value="ECO:0007669"/>
    <property type="project" value="UniProtKB-KW"/>
</dbReference>
<keyword evidence="7" id="KW-0051">Antiviral defense</keyword>
<sequence>MKAPPLLVSYSSIDDYLSAISPEDREQYEKQIRSLVCKGLPPVVSSQCLANLFGYTNTFVHSMASKNWKYYRGFSIRKGKKKRYIQAPKVALKVIQKWLGFHLAKSINYNDFVYGFVEGKSAIDAAACHTNATWVYSVDIKDFFPSTSKETLISNLESLGYSRKASALIASLCCYEDYLAQGSPSSPVLSNLVMRDIDLELYKISMIHGVRLTRYADDIVFSGQSEFPESLKREVKSLFVDTCWSLSEQKEYFAQIPKRLKVHGLLVHQNSPRLTKGYRNKIRAFRHLLEAHKVHEKDIKRLTGHIKYAESVDRHKN</sequence>
<dbReference type="InterPro" id="IPR000123">
    <property type="entry name" value="Reverse_transcriptase_msDNA"/>
</dbReference>
<evidence type="ECO:0000313" key="11">
    <source>
        <dbReference type="EMBL" id="POZ50480.1"/>
    </source>
</evidence>
<evidence type="ECO:0000256" key="1">
    <source>
        <dbReference type="ARBA" id="ARBA00012493"/>
    </source>
</evidence>
<dbReference type="Proteomes" id="UP000237423">
    <property type="component" value="Unassembled WGS sequence"/>
</dbReference>
<dbReference type="PANTHER" id="PTHR34047:SF7">
    <property type="entry name" value="RNA-DIRECTED DNA POLYMERASE"/>
    <property type="match status" value="1"/>
</dbReference>
<organism evidence="11 12">
    <name type="scientific">Methylovulum psychrotolerans</name>
    <dbReference type="NCBI Taxonomy" id="1704499"/>
    <lineage>
        <taxon>Bacteria</taxon>
        <taxon>Pseudomonadati</taxon>
        <taxon>Pseudomonadota</taxon>
        <taxon>Gammaproteobacteria</taxon>
        <taxon>Methylococcales</taxon>
        <taxon>Methylococcaceae</taxon>
        <taxon>Methylovulum</taxon>
    </lineage>
</organism>
<dbReference type="Pfam" id="PF00078">
    <property type="entry name" value="RVT_1"/>
    <property type="match status" value="1"/>
</dbReference>
<dbReference type="InterPro" id="IPR043502">
    <property type="entry name" value="DNA/RNA_pol_sf"/>
</dbReference>
<evidence type="ECO:0000256" key="2">
    <source>
        <dbReference type="ARBA" id="ARBA00022679"/>
    </source>
</evidence>
<dbReference type="EC" id="2.7.7.49" evidence="1"/>
<keyword evidence="4" id="KW-0479">Metal-binding</keyword>
<dbReference type="AlphaFoldDB" id="A0A2S5CI39"/>
<gene>
    <name evidence="11" type="ORF">AADEFJLK_03676</name>
</gene>
<feature type="domain" description="Reverse transcriptase" evidence="10">
    <location>
        <begin position="1"/>
        <end position="267"/>
    </location>
</feature>
<keyword evidence="6 11" id="KW-0695">RNA-directed DNA polymerase</keyword>
<dbReference type="InterPro" id="IPR051083">
    <property type="entry name" value="GrpII_Intron_Splice-Mob/Def"/>
</dbReference>
<protein>
    <recommendedName>
        <fullName evidence="1">RNA-directed DNA polymerase</fullName>
        <ecNumber evidence="1">2.7.7.49</ecNumber>
    </recommendedName>
</protein>
<dbReference type="InterPro" id="IPR000477">
    <property type="entry name" value="RT_dom"/>
</dbReference>
<evidence type="ECO:0000259" key="10">
    <source>
        <dbReference type="PROSITE" id="PS50878"/>
    </source>
</evidence>
<evidence type="ECO:0000256" key="9">
    <source>
        <dbReference type="ARBA" id="ARBA00048173"/>
    </source>
</evidence>
<keyword evidence="5" id="KW-0460">Magnesium</keyword>
<comment type="catalytic activity">
    <reaction evidence="9">
        <text>DNA(n) + a 2'-deoxyribonucleoside 5'-triphosphate = DNA(n+1) + diphosphate</text>
        <dbReference type="Rhea" id="RHEA:22508"/>
        <dbReference type="Rhea" id="RHEA-COMP:17339"/>
        <dbReference type="Rhea" id="RHEA-COMP:17340"/>
        <dbReference type="ChEBI" id="CHEBI:33019"/>
        <dbReference type="ChEBI" id="CHEBI:61560"/>
        <dbReference type="ChEBI" id="CHEBI:173112"/>
        <dbReference type="EC" id="2.7.7.49"/>
    </reaction>
</comment>
<dbReference type="PRINTS" id="PR00866">
    <property type="entry name" value="RNADNAPOLMS"/>
</dbReference>
<evidence type="ECO:0000256" key="4">
    <source>
        <dbReference type="ARBA" id="ARBA00022723"/>
    </source>
</evidence>
<evidence type="ECO:0000256" key="6">
    <source>
        <dbReference type="ARBA" id="ARBA00022918"/>
    </source>
</evidence>
<evidence type="ECO:0000256" key="3">
    <source>
        <dbReference type="ARBA" id="ARBA00022695"/>
    </source>
</evidence>
<dbReference type="PANTHER" id="PTHR34047">
    <property type="entry name" value="NUCLEAR INTRON MATURASE 1, MITOCHONDRIAL-RELATED"/>
    <property type="match status" value="1"/>
</dbReference>
<dbReference type="GO" id="GO:0003723">
    <property type="term" value="F:RNA binding"/>
    <property type="evidence" value="ECO:0007669"/>
    <property type="project" value="InterPro"/>
</dbReference>
<dbReference type="GO" id="GO:0003964">
    <property type="term" value="F:RNA-directed DNA polymerase activity"/>
    <property type="evidence" value="ECO:0007669"/>
    <property type="project" value="UniProtKB-KW"/>
</dbReference>